<keyword evidence="7" id="KW-1185">Reference proteome</keyword>
<evidence type="ECO:0000313" key="7">
    <source>
        <dbReference type="Proteomes" id="UP000247792"/>
    </source>
</evidence>
<evidence type="ECO:0000256" key="1">
    <source>
        <dbReference type="ARBA" id="ARBA00012528"/>
    </source>
</evidence>
<feature type="modified residue" description="4-aspartylphosphate" evidence="3">
    <location>
        <position position="91"/>
    </location>
</feature>
<evidence type="ECO:0000256" key="2">
    <source>
        <dbReference type="ARBA" id="ARBA00034247"/>
    </source>
</evidence>
<dbReference type="PANTHER" id="PTHR45138:SF9">
    <property type="entry name" value="DIGUANYLATE CYCLASE DGCM-RELATED"/>
    <property type="match status" value="1"/>
</dbReference>
<dbReference type="SMART" id="SM00448">
    <property type="entry name" value="REC"/>
    <property type="match status" value="1"/>
</dbReference>
<dbReference type="AlphaFoldDB" id="A0A318IMR2"/>
<dbReference type="InterPro" id="IPR050469">
    <property type="entry name" value="Diguanylate_Cyclase"/>
</dbReference>
<feature type="domain" description="Response regulatory" evidence="4">
    <location>
        <begin position="43"/>
        <end position="158"/>
    </location>
</feature>
<dbReference type="InterPro" id="IPR043128">
    <property type="entry name" value="Rev_trsase/Diguanyl_cyclase"/>
</dbReference>
<protein>
    <recommendedName>
        <fullName evidence="1">diguanylate cyclase</fullName>
        <ecNumber evidence="1">2.7.7.65</ecNumber>
    </recommendedName>
</protein>
<accession>A0A318IMR2</accession>
<dbReference type="GO" id="GO:0005886">
    <property type="term" value="C:plasma membrane"/>
    <property type="evidence" value="ECO:0007669"/>
    <property type="project" value="TreeGrafter"/>
</dbReference>
<sequence length="335" mass="36989">MAARITNAILRKHTAANTDTDMATLKYLASLTNNQEFLSRRPRILIVDDQVINIQTLYQIFADDHEVFMATSGQKALEFCRQTPPDLLLLDVMMPEMDGLEVCTRLKQEELTADIPVLFVTAQNDAGEESRALLAGGMDFISKPVNPDVVRARVKTHITLKLQHDLLKKLVFTDPLTGLANRRSFDNSYDKEWRHCQRYGKSLAILMIDIDCFKQYNDHYGHQQGDVCLAAVAACLDAGFRRPHDVVARYGGEEFICLMSECELGAAISKAESLLEAIVAQAIPHITSKVGEIVTLSIGVAATVPGNSEDRAALVAAADEKLYVAKQAGRNRVAS</sequence>
<dbReference type="Pfam" id="PF00072">
    <property type="entry name" value="Response_reg"/>
    <property type="match status" value="1"/>
</dbReference>
<dbReference type="GO" id="GO:0052621">
    <property type="term" value="F:diguanylate cyclase activity"/>
    <property type="evidence" value="ECO:0007669"/>
    <property type="project" value="UniProtKB-EC"/>
</dbReference>
<proteinExistence type="predicted"/>
<dbReference type="Pfam" id="PF00990">
    <property type="entry name" value="GGDEF"/>
    <property type="match status" value="1"/>
</dbReference>
<gene>
    <name evidence="6" type="ORF">DFR42_12126</name>
</gene>
<evidence type="ECO:0000313" key="6">
    <source>
        <dbReference type="EMBL" id="PXX35291.1"/>
    </source>
</evidence>
<dbReference type="SUPFAM" id="SSF52172">
    <property type="entry name" value="CheY-like"/>
    <property type="match status" value="1"/>
</dbReference>
<dbReference type="Gene3D" id="3.40.50.2300">
    <property type="match status" value="1"/>
</dbReference>
<dbReference type="SUPFAM" id="SSF55073">
    <property type="entry name" value="Nucleotide cyclase"/>
    <property type="match status" value="1"/>
</dbReference>
<dbReference type="Proteomes" id="UP000247792">
    <property type="component" value="Unassembled WGS sequence"/>
</dbReference>
<dbReference type="Gene3D" id="3.30.70.270">
    <property type="match status" value="1"/>
</dbReference>
<evidence type="ECO:0000259" key="5">
    <source>
        <dbReference type="PROSITE" id="PS50887"/>
    </source>
</evidence>
<dbReference type="PROSITE" id="PS50110">
    <property type="entry name" value="RESPONSE_REGULATORY"/>
    <property type="match status" value="1"/>
</dbReference>
<dbReference type="InterPro" id="IPR011006">
    <property type="entry name" value="CheY-like_superfamily"/>
</dbReference>
<dbReference type="PROSITE" id="PS50887">
    <property type="entry name" value="GGDEF"/>
    <property type="match status" value="1"/>
</dbReference>
<dbReference type="FunFam" id="3.30.70.270:FF:000001">
    <property type="entry name" value="Diguanylate cyclase domain protein"/>
    <property type="match status" value="1"/>
</dbReference>
<dbReference type="InterPro" id="IPR029787">
    <property type="entry name" value="Nucleotide_cyclase"/>
</dbReference>
<dbReference type="InterPro" id="IPR001789">
    <property type="entry name" value="Sig_transdc_resp-reg_receiver"/>
</dbReference>
<dbReference type="GO" id="GO:1902201">
    <property type="term" value="P:negative regulation of bacterial-type flagellum-dependent cell motility"/>
    <property type="evidence" value="ECO:0007669"/>
    <property type="project" value="TreeGrafter"/>
</dbReference>
<comment type="caution">
    <text evidence="6">The sequence shown here is derived from an EMBL/GenBank/DDBJ whole genome shotgun (WGS) entry which is preliminary data.</text>
</comment>
<dbReference type="EMBL" id="QJKB01000021">
    <property type="protein sequence ID" value="PXX35291.1"/>
    <property type="molecule type" value="Genomic_DNA"/>
</dbReference>
<dbReference type="PANTHER" id="PTHR45138">
    <property type="entry name" value="REGULATORY COMPONENTS OF SENSORY TRANSDUCTION SYSTEM"/>
    <property type="match status" value="1"/>
</dbReference>
<organism evidence="6 7">
    <name type="scientific">Undibacterium pigrum</name>
    <dbReference type="NCBI Taxonomy" id="401470"/>
    <lineage>
        <taxon>Bacteria</taxon>
        <taxon>Pseudomonadati</taxon>
        <taxon>Pseudomonadota</taxon>
        <taxon>Betaproteobacteria</taxon>
        <taxon>Burkholderiales</taxon>
        <taxon>Oxalobacteraceae</taxon>
        <taxon>Undibacterium</taxon>
    </lineage>
</organism>
<name>A0A318IMR2_9BURK</name>
<dbReference type="GO" id="GO:0043709">
    <property type="term" value="P:cell adhesion involved in single-species biofilm formation"/>
    <property type="evidence" value="ECO:0007669"/>
    <property type="project" value="TreeGrafter"/>
</dbReference>
<dbReference type="SMART" id="SM00267">
    <property type="entry name" value="GGDEF"/>
    <property type="match status" value="1"/>
</dbReference>
<dbReference type="GO" id="GO:0000160">
    <property type="term" value="P:phosphorelay signal transduction system"/>
    <property type="evidence" value="ECO:0007669"/>
    <property type="project" value="InterPro"/>
</dbReference>
<keyword evidence="3" id="KW-0597">Phosphoprotein</keyword>
<dbReference type="InterPro" id="IPR000160">
    <property type="entry name" value="GGDEF_dom"/>
</dbReference>
<feature type="domain" description="GGDEF" evidence="5">
    <location>
        <begin position="201"/>
        <end position="335"/>
    </location>
</feature>
<evidence type="ECO:0000259" key="4">
    <source>
        <dbReference type="PROSITE" id="PS50110"/>
    </source>
</evidence>
<dbReference type="CDD" id="cd01949">
    <property type="entry name" value="GGDEF"/>
    <property type="match status" value="1"/>
</dbReference>
<evidence type="ECO:0000256" key="3">
    <source>
        <dbReference type="PROSITE-ProRule" id="PRU00169"/>
    </source>
</evidence>
<dbReference type="EC" id="2.7.7.65" evidence="1"/>
<reference evidence="6 7" key="1">
    <citation type="submission" date="2018-05" db="EMBL/GenBank/DDBJ databases">
        <title>Genomic Encyclopedia of Type Strains, Phase IV (KMG-IV): sequencing the most valuable type-strain genomes for metagenomic binning, comparative biology and taxonomic classification.</title>
        <authorList>
            <person name="Goeker M."/>
        </authorList>
    </citation>
    <scope>NUCLEOTIDE SEQUENCE [LARGE SCALE GENOMIC DNA]</scope>
    <source>
        <strain evidence="6 7">DSM 19792</strain>
    </source>
</reference>
<comment type="catalytic activity">
    <reaction evidence="2">
        <text>2 GTP = 3',3'-c-di-GMP + 2 diphosphate</text>
        <dbReference type="Rhea" id="RHEA:24898"/>
        <dbReference type="ChEBI" id="CHEBI:33019"/>
        <dbReference type="ChEBI" id="CHEBI:37565"/>
        <dbReference type="ChEBI" id="CHEBI:58805"/>
        <dbReference type="EC" id="2.7.7.65"/>
    </reaction>
</comment>
<dbReference type="NCBIfam" id="TIGR00254">
    <property type="entry name" value="GGDEF"/>
    <property type="match status" value="1"/>
</dbReference>